<dbReference type="EMBL" id="BMGS01000001">
    <property type="protein sequence ID" value="GGG30068.1"/>
    <property type="molecule type" value="Genomic_DNA"/>
</dbReference>
<organism evidence="5 6">
    <name type="scientific">Hymenobacter glacieicola</name>
    <dbReference type="NCBI Taxonomy" id="1562124"/>
    <lineage>
        <taxon>Bacteria</taxon>
        <taxon>Pseudomonadati</taxon>
        <taxon>Bacteroidota</taxon>
        <taxon>Cytophagia</taxon>
        <taxon>Cytophagales</taxon>
        <taxon>Hymenobacteraceae</taxon>
        <taxon>Hymenobacter</taxon>
    </lineage>
</organism>
<dbReference type="EC" id="5.1.1.7" evidence="3 4"/>
<reference evidence="6" key="1">
    <citation type="journal article" date="2019" name="Int. J. Syst. Evol. Microbiol.">
        <title>The Global Catalogue of Microorganisms (GCM) 10K type strain sequencing project: providing services to taxonomists for standard genome sequencing and annotation.</title>
        <authorList>
            <consortium name="The Broad Institute Genomics Platform"/>
            <consortium name="The Broad Institute Genome Sequencing Center for Infectious Disease"/>
            <person name="Wu L."/>
            <person name="Ma J."/>
        </authorList>
    </citation>
    <scope>NUCLEOTIDE SEQUENCE [LARGE SCALE GENOMIC DNA]</scope>
    <source>
        <strain evidence="6">CGMCC 1.12990</strain>
    </source>
</reference>
<dbReference type="SUPFAM" id="SSF54506">
    <property type="entry name" value="Diaminopimelate epimerase-like"/>
    <property type="match status" value="2"/>
</dbReference>
<feature type="binding site" evidence="3">
    <location>
        <position position="72"/>
    </location>
    <ligand>
        <name>substrate</name>
    </ligand>
</feature>
<comment type="catalytic activity">
    <reaction evidence="3">
        <text>(2S,6S)-2,6-diaminopimelate = meso-2,6-diaminopimelate</text>
        <dbReference type="Rhea" id="RHEA:15393"/>
        <dbReference type="ChEBI" id="CHEBI:57609"/>
        <dbReference type="ChEBI" id="CHEBI:57791"/>
        <dbReference type="EC" id="5.1.1.7"/>
    </reaction>
</comment>
<keyword evidence="3" id="KW-0028">Amino-acid biosynthesis</keyword>
<comment type="pathway">
    <text evidence="3">Amino-acid biosynthesis; L-lysine biosynthesis via DAP pathway; DL-2,6-diaminopimelate from LL-2,6-diaminopimelate: step 1/1.</text>
</comment>
<evidence type="ECO:0000313" key="5">
    <source>
        <dbReference type="EMBL" id="GGG30068.1"/>
    </source>
</evidence>
<feature type="binding site" evidence="3">
    <location>
        <begin position="201"/>
        <end position="202"/>
    </location>
    <ligand>
        <name>substrate</name>
    </ligand>
</feature>
<gene>
    <name evidence="3 5" type="primary">dapF</name>
    <name evidence="5" type="ORF">GCM10011378_03380</name>
</gene>
<comment type="caution">
    <text evidence="3">Lacks conserved residue(s) required for the propagation of feature annotation.</text>
</comment>
<evidence type="ECO:0000256" key="4">
    <source>
        <dbReference type="NCBIfam" id="TIGR00652"/>
    </source>
</evidence>
<comment type="subunit">
    <text evidence="3">Homodimer.</text>
</comment>
<comment type="function">
    <text evidence="3">Catalyzes the stereoinversion of LL-2,6-diaminopimelate (L,L-DAP) to meso-diaminopimelate (meso-DAP), a precursor of L-lysine and an essential component of the bacterial peptidoglycan.</text>
</comment>
<comment type="subcellular location">
    <subcellularLocation>
        <location evidence="3">Cytoplasm</location>
    </subcellularLocation>
</comment>
<dbReference type="HAMAP" id="MF_00197">
    <property type="entry name" value="DAP_epimerase"/>
    <property type="match status" value="1"/>
</dbReference>
<dbReference type="PANTHER" id="PTHR31689:SF0">
    <property type="entry name" value="DIAMINOPIMELATE EPIMERASE"/>
    <property type="match status" value="1"/>
</dbReference>
<sequence length="276" mass="30675">MTFFVFPVTLSFFKYQGTGNDFVMVDDRSRQFDETNSHLVRFLCDRRRGIGADGLILLRQHAQYDFEMVYFNADGYLGSMCGNGGRCTVAFAKQLGVIENQTRFLAADGPHDGRVDADGTVHLRMQDVIGQQEVEEYGVFLDTGSPHLVRFLPASTLAELNVFTEGRTYRYNERFREKGTNVNFVESPATPGQPWQVRTYERGVEDETLSCGTGVTAVALAASRRGATSPVHLRTPGGDLRVAFDAKPDGSFTNIYLSGPATRVFDGKLEVADRQQ</sequence>
<dbReference type="Gene3D" id="3.10.310.10">
    <property type="entry name" value="Diaminopimelate Epimerase, Chain A, domain 1"/>
    <property type="match status" value="2"/>
</dbReference>
<keyword evidence="6" id="KW-1185">Reference proteome</keyword>
<dbReference type="Proteomes" id="UP000601361">
    <property type="component" value="Unassembled WGS sequence"/>
</dbReference>
<accession>A0ABQ1WI24</accession>
<comment type="caution">
    <text evidence="5">The sequence shown here is derived from an EMBL/GenBank/DDBJ whole genome shotgun (WGS) entry which is preliminary data.</text>
</comment>
<name>A0ABQ1WI24_9BACT</name>
<evidence type="ECO:0000256" key="3">
    <source>
        <dbReference type="HAMAP-Rule" id="MF_00197"/>
    </source>
</evidence>
<feature type="site" description="Could be important to modulate the pK values of the two catalytic cysteine residues" evidence="3">
    <location>
        <position position="147"/>
    </location>
</feature>
<keyword evidence="3" id="KW-0457">Lysine biosynthesis</keyword>
<feature type="binding site" evidence="3">
    <location>
        <begin position="212"/>
        <end position="213"/>
    </location>
    <ligand>
        <name>substrate</name>
    </ligand>
</feature>
<feature type="active site" description="Proton donor" evidence="3">
    <location>
        <position position="81"/>
    </location>
</feature>
<proteinExistence type="inferred from homology"/>
<comment type="similarity">
    <text evidence="1 3">Belongs to the diaminopimelate epimerase family.</text>
</comment>
<feature type="site" description="Could be important to modulate the pK values of the two catalytic cysteine residues" evidence="3">
    <location>
        <position position="201"/>
    </location>
</feature>
<protein>
    <recommendedName>
        <fullName evidence="3 4">Diaminopimelate epimerase</fullName>
        <shortName evidence="3">DAP epimerase</shortName>
        <ecNumber evidence="3 4">5.1.1.7</ecNumber>
    </recommendedName>
    <alternativeName>
        <fullName evidence="3">PLP-independent amino acid racemase</fullName>
    </alternativeName>
</protein>
<dbReference type="PANTHER" id="PTHR31689">
    <property type="entry name" value="DIAMINOPIMELATE EPIMERASE, CHLOROPLASTIC"/>
    <property type="match status" value="1"/>
</dbReference>
<keyword evidence="3" id="KW-0963">Cytoplasm</keyword>
<evidence type="ECO:0000313" key="6">
    <source>
        <dbReference type="Proteomes" id="UP000601361"/>
    </source>
</evidence>
<feature type="binding site" evidence="3">
    <location>
        <position position="181"/>
    </location>
    <ligand>
        <name>substrate</name>
    </ligand>
</feature>
<evidence type="ECO:0000256" key="1">
    <source>
        <dbReference type="ARBA" id="ARBA00010219"/>
    </source>
</evidence>
<keyword evidence="2 3" id="KW-0413">Isomerase</keyword>
<dbReference type="Pfam" id="PF01678">
    <property type="entry name" value="DAP_epimerase"/>
    <property type="match status" value="2"/>
</dbReference>
<dbReference type="InterPro" id="IPR001653">
    <property type="entry name" value="DAP_epimerase_DapF"/>
</dbReference>
<feature type="binding site" evidence="3">
    <location>
        <begin position="82"/>
        <end position="83"/>
    </location>
    <ligand>
        <name>substrate</name>
    </ligand>
</feature>
<dbReference type="NCBIfam" id="TIGR00652">
    <property type="entry name" value="DapF"/>
    <property type="match status" value="1"/>
</dbReference>
<evidence type="ECO:0000256" key="2">
    <source>
        <dbReference type="ARBA" id="ARBA00023235"/>
    </source>
</evidence>
<feature type="binding site" evidence="3">
    <location>
        <position position="20"/>
    </location>
    <ligand>
        <name>substrate</name>
    </ligand>
</feature>
<feature type="active site" description="Proton acceptor" evidence="3">
    <location>
        <position position="211"/>
    </location>
</feature>